<protein>
    <recommendedName>
        <fullName evidence="4">Integrase core domain containing protein</fullName>
    </recommendedName>
</protein>
<dbReference type="AlphaFoldDB" id="A0A9J5YYU1"/>
<organism evidence="2 3">
    <name type="scientific">Solanum commersonii</name>
    <name type="common">Commerson's wild potato</name>
    <name type="synonym">Commerson's nightshade</name>
    <dbReference type="NCBI Taxonomy" id="4109"/>
    <lineage>
        <taxon>Eukaryota</taxon>
        <taxon>Viridiplantae</taxon>
        <taxon>Streptophyta</taxon>
        <taxon>Embryophyta</taxon>
        <taxon>Tracheophyta</taxon>
        <taxon>Spermatophyta</taxon>
        <taxon>Magnoliopsida</taxon>
        <taxon>eudicotyledons</taxon>
        <taxon>Gunneridae</taxon>
        <taxon>Pentapetalae</taxon>
        <taxon>asterids</taxon>
        <taxon>lamiids</taxon>
        <taxon>Solanales</taxon>
        <taxon>Solanaceae</taxon>
        <taxon>Solanoideae</taxon>
        <taxon>Solaneae</taxon>
        <taxon>Solanum</taxon>
    </lineage>
</organism>
<comment type="caution">
    <text evidence="2">The sequence shown here is derived from an EMBL/GenBank/DDBJ whole genome shotgun (WGS) entry which is preliminary data.</text>
</comment>
<feature type="compositionally biased region" description="Basic residues" evidence="1">
    <location>
        <begin position="39"/>
        <end position="48"/>
    </location>
</feature>
<evidence type="ECO:0008006" key="4">
    <source>
        <dbReference type="Google" id="ProtNLM"/>
    </source>
</evidence>
<reference evidence="2 3" key="1">
    <citation type="submission" date="2020-09" db="EMBL/GenBank/DDBJ databases">
        <title>De no assembly of potato wild relative species, Solanum commersonii.</title>
        <authorList>
            <person name="Cho K."/>
        </authorList>
    </citation>
    <scope>NUCLEOTIDE SEQUENCE [LARGE SCALE GENOMIC DNA]</scope>
    <source>
        <strain evidence="2">LZ3.2</strain>
        <tissue evidence="2">Leaf</tissue>
    </source>
</reference>
<keyword evidence="3" id="KW-1185">Reference proteome</keyword>
<evidence type="ECO:0000313" key="2">
    <source>
        <dbReference type="EMBL" id="KAG5605578.1"/>
    </source>
</evidence>
<feature type="region of interest" description="Disordered" evidence="1">
    <location>
        <begin position="1"/>
        <end position="190"/>
    </location>
</feature>
<dbReference type="Proteomes" id="UP000824120">
    <property type="component" value="Chromosome 5"/>
</dbReference>
<sequence>MVLTNLTTQPQKKAKGVTINDGGSNPPKRNGEELPPRDKSKRKKHITRKGLAIETQVEFSEPEDEEPLTHRRSRRQARSQSSPTRVPTAATTPETDSPVTQTSPTETPTAAPGGSGTTIPSDVTQGTDAHNQSTTTGTKAPTDGATIVLSPEGKDQIGGEIEQWACHQEVSRSSTIPPNDPRREDGEGKR</sequence>
<feature type="compositionally biased region" description="Basic and acidic residues" evidence="1">
    <location>
        <begin position="180"/>
        <end position="190"/>
    </location>
</feature>
<feature type="compositionally biased region" description="Polar residues" evidence="1">
    <location>
        <begin position="1"/>
        <end position="11"/>
    </location>
</feature>
<dbReference type="EMBL" id="JACXVP010000005">
    <property type="protein sequence ID" value="KAG5605578.1"/>
    <property type="molecule type" value="Genomic_DNA"/>
</dbReference>
<feature type="compositionally biased region" description="Polar residues" evidence="1">
    <location>
        <begin position="83"/>
        <end position="95"/>
    </location>
</feature>
<feature type="compositionally biased region" description="Low complexity" evidence="1">
    <location>
        <begin position="97"/>
        <end position="120"/>
    </location>
</feature>
<name>A0A9J5YYU1_SOLCO</name>
<feature type="compositionally biased region" description="Basic and acidic residues" evidence="1">
    <location>
        <begin position="29"/>
        <end position="38"/>
    </location>
</feature>
<accession>A0A9J5YYU1</accession>
<feature type="compositionally biased region" description="Polar residues" evidence="1">
    <location>
        <begin position="121"/>
        <end position="139"/>
    </location>
</feature>
<gene>
    <name evidence="2" type="ORF">H5410_027070</name>
</gene>
<evidence type="ECO:0000256" key="1">
    <source>
        <dbReference type="SAM" id="MobiDB-lite"/>
    </source>
</evidence>
<evidence type="ECO:0000313" key="3">
    <source>
        <dbReference type="Proteomes" id="UP000824120"/>
    </source>
</evidence>
<proteinExistence type="predicted"/>